<dbReference type="RefSeq" id="WP_209639546.1">
    <property type="nucleotide sequence ID" value="NZ_JAGINW010000001.1"/>
</dbReference>
<organism evidence="1 2">
    <name type="scientific">Kibdelosporangium banguiense</name>
    <dbReference type="NCBI Taxonomy" id="1365924"/>
    <lineage>
        <taxon>Bacteria</taxon>
        <taxon>Bacillati</taxon>
        <taxon>Actinomycetota</taxon>
        <taxon>Actinomycetes</taxon>
        <taxon>Pseudonocardiales</taxon>
        <taxon>Pseudonocardiaceae</taxon>
        <taxon>Kibdelosporangium</taxon>
    </lineage>
</organism>
<evidence type="ECO:0008006" key="3">
    <source>
        <dbReference type="Google" id="ProtNLM"/>
    </source>
</evidence>
<accession>A0ABS4TFY0</accession>
<keyword evidence="2" id="KW-1185">Reference proteome</keyword>
<dbReference type="EMBL" id="JAGINW010000001">
    <property type="protein sequence ID" value="MBP2323325.1"/>
    <property type="molecule type" value="Genomic_DNA"/>
</dbReference>
<reference evidence="1 2" key="1">
    <citation type="submission" date="2021-03" db="EMBL/GenBank/DDBJ databases">
        <title>Sequencing the genomes of 1000 actinobacteria strains.</title>
        <authorList>
            <person name="Klenk H.-P."/>
        </authorList>
    </citation>
    <scope>NUCLEOTIDE SEQUENCE [LARGE SCALE GENOMIC DNA]</scope>
    <source>
        <strain evidence="1 2">DSM 46670</strain>
    </source>
</reference>
<comment type="caution">
    <text evidence="1">The sequence shown here is derived from an EMBL/GenBank/DDBJ whole genome shotgun (WGS) entry which is preliminary data.</text>
</comment>
<dbReference type="Proteomes" id="UP001519332">
    <property type="component" value="Unassembled WGS sequence"/>
</dbReference>
<evidence type="ECO:0000313" key="1">
    <source>
        <dbReference type="EMBL" id="MBP2323325.1"/>
    </source>
</evidence>
<name>A0ABS4TFY0_9PSEU</name>
<proteinExistence type="predicted"/>
<protein>
    <recommendedName>
        <fullName evidence="3">Lsr2 protein</fullName>
    </recommendedName>
</protein>
<sequence length="50" mass="5577">MTETATEPTTAQMRAYLRANRPDLDVGIRGFLSKDAIKAYREAHGLPVED</sequence>
<evidence type="ECO:0000313" key="2">
    <source>
        <dbReference type="Proteomes" id="UP001519332"/>
    </source>
</evidence>
<gene>
    <name evidence="1" type="ORF">JOF56_003710</name>
</gene>